<gene>
    <name evidence="1" type="ORF">PVK06_008550</name>
</gene>
<name>A0ABR0QL65_GOSAR</name>
<comment type="caution">
    <text evidence="1">The sequence shown here is derived from an EMBL/GenBank/DDBJ whole genome shotgun (WGS) entry which is preliminary data.</text>
</comment>
<protein>
    <submittedName>
        <fullName evidence="1">Uncharacterized protein</fullName>
    </submittedName>
</protein>
<accession>A0ABR0QL65</accession>
<dbReference type="EMBL" id="JARKNE010000003">
    <property type="protein sequence ID" value="KAK5839718.1"/>
    <property type="molecule type" value="Genomic_DNA"/>
</dbReference>
<proteinExistence type="predicted"/>
<dbReference type="Proteomes" id="UP001358586">
    <property type="component" value="Chromosome 3"/>
</dbReference>
<keyword evidence="2" id="KW-1185">Reference proteome</keyword>
<organism evidence="1 2">
    <name type="scientific">Gossypium arboreum</name>
    <name type="common">Tree cotton</name>
    <name type="synonym">Gossypium nanking</name>
    <dbReference type="NCBI Taxonomy" id="29729"/>
    <lineage>
        <taxon>Eukaryota</taxon>
        <taxon>Viridiplantae</taxon>
        <taxon>Streptophyta</taxon>
        <taxon>Embryophyta</taxon>
        <taxon>Tracheophyta</taxon>
        <taxon>Spermatophyta</taxon>
        <taxon>Magnoliopsida</taxon>
        <taxon>eudicotyledons</taxon>
        <taxon>Gunneridae</taxon>
        <taxon>Pentapetalae</taxon>
        <taxon>rosids</taxon>
        <taxon>malvids</taxon>
        <taxon>Malvales</taxon>
        <taxon>Malvaceae</taxon>
        <taxon>Malvoideae</taxon>
        <taxon>Gossypium</taxon>
    </lineage>
</organism>
<sequence>MLRGKREGFAELTDSESISEPNRVGAFSWKQSPNKGIRASQFSCSGMEFSLVYKRRDRFKKLKEDFRGKLKVELQGQLHGIFKQYLGKLLLSDKGKGVLSGPPPRFPLKDSLFPFQNSDVVKVNTKPPKLDCPRFDCTKFRGW</sequence>
<reference evidence="1 2" key="1">
    <citation type="submission" date="2023-03" db="EMBL/GenBank/DDBJ databases">
        <title>WGS of Gossypium arboreum.</title>
        <authorList>
            <person name="Yu D."/>
        </authorList>
    </citation>
    <scope>NUCLEOTIDE SEQUENCE [LARGE SCALE GENOMIC DNA]</scope>
    <source>
        <tissue evidence="1">Leaf</tissue>
    </source>
</reference>
<evidence type="ECO:0000313" key="1">
    <source>
        <dbReference type="EMBL" id="KAK5839718.1"/>
    </source>
</evidence>
<evidence type="ECO:0000313" key="2">
    <source>
        <dbReference type="Proteomes" id="UP001358586"/>
    </source>
</evidence>